<dbReference type="PANTHER" id="PTHR43272:SF32">
    <property type="entry name" value="AMP-DEPENDENT SYNTHETASE_LIGASE DOMAIN-CONTAINING PROTEIN"/>
    <property type="match status" value="1"/>
</dbReference>
<dbReference type="RefSeq" id="WP_263741296.1">
    <property type="nucleotide sequence ID" value="NZ_JAOWKZ010000004.1"/>
</dbReference>
<feature type="domain" description="AMP-dependent synthetase/ligase" evidence="4">
    <location>
        <begin position="18"/>
        <end position="438"/>
    </location>
</feature>
<dbReference type="InterPro" id="IPR000873">
    <property type="entry name" value="AMP-dep_synth/lig_dom"/>
</dbReference>
<dbReference type="PROSITE" id="PS00455">
    <property type="entry name" value="AMP_BINDING"/>
    <property type="match status" value="1"/>
</dbReference>
<dbReference type="InterPro" id="IPR020845">
    <property type="entry name" value="AMP-binding_CS"/>
</dbReference>
<reference evidence="5 6" key="1">
    <citation type="submission" date="2022-10" db="EMBL/GenBank/DDBJ databases">
        <title>Defluviimonas sp. nov., isolated from ocean surface sediments.</title>
        <authorList>
            <person name="He W."/>
            <person name="Wang L."/>
            <person name="Zhang D.-F."/>
        </authorList>
    </citation>
    <scope>NUCLEOTIDE SEQUENCE [LARGE SCALE GENOMIC DNA]</scope>
    <source>
        <strain evidence="5 6">WL0050</strain>
    </source>
</reference>
<evidence type="ECO:0000256" key="1">
    <source>
        <dbReference type="ARBA" id="ARBA00022598"/>
    </source>
</evidence>
<dbReference type="Proteomes" id="UP001652564">
    <property type="component" value="Unassembled WGS sequence"/>
</dbReference>
<accession>A0ABT2ZSA5</accession>
<dbReference type="InterPro" id="IPR042099">
    <property type="entry name" value="ANL_N_sf"/>
</dbReference>
<comment type="caution">
    <text evidence="5">The sequence shown here is derived from an EMBL/GenBank/DDBJ whole genome shotgun (WGS) entry which is preliminary data.</text>
</comment>
<dbReference type="PANTHER" id="PTHR43272">
    <property type="entry name" value="LONG-CHAIN-FATTY-ACID--COA LIGASE"/>
    <property type="match status" value="1"/>
</dbReference>
<sequence length="658" mass="73033">MANDRPAELQSIPALLARNAVKWGALPAFREKEFGIWQSWTWAEAQAEIRAMALGFLALGLERGDHVAIIGRNRPALYWSMVAAEMCGAVPVPLYQDAVAEEMAYVLDHCGARFVVCGDQEQVDKVLEVQEGLEGKDLRLHHIAYLDKRGMRKYDHSHMNALADIAAEGRAAEQRLGAELDKRIAELTYDSTCVMLYTSGTTGKPKGVVLSNRNIIETAKNSSEFDHLRHTDDVLAYLPMAWVGDFIFSVGQAYWTGFTVNCPESDSTVRTCLREIGPSYYFAPPRVFEGLLTDVTIRMEDAGRFKQWLYRHYMAVARRVGPALLDGKEVGFGDRLAYWLGGVFVYGPLKDSLGLGRLRVAYTAGEAIGPEIFDFYRSLGINLKQLYGQTEASVFITQQPDGEVRSDTVGVPSPGVEVKIGENGEVYYRSPGTFVEYYNNPESTASTKDAEGWVATGDAGFFEEGSGHLRIIDRAKDVGKMADGSLFAPKYVENKLKFYPNILEAVVFGAGRDRCTAFINIDLTAVGNWAERNNIAYASYQELSQHPQVLETVAGHVEEVNKSVAADPMLAGCQIHRFLILHKELDADDGEMTRTRKVRRKVIEEKFADLIDALYGGKDSIYTETEVTYEDGRKGAIKATLTIRDAKIVAGQERMAAE</sequence>
<dbReference type="EMBL" id="JAOWKZ010000004">
    <property type="protein sequence ID" value="MCV2874044.1"/>
    <property type="molecule type" value="Genomic_DNA"/>
</dbReference>
<evidence type="ECO:0000313" key="5">
    <source>
        <dbReference type="EMBL" id="MCV2874044.1"/>
    </source>
</evidence>
<organism evidence="5 6">
    <name type="scientific">Albidovulum litorale</name>
    <dbReference type="NCBI Taxonomy" id="2984134"/>
    <lineage>
        <taxon>Bacteria</taxon>
        <taxon>Pseudomonadati</taxon>
        <taxon>Pseudomonadota</taxon>
        <taxon>Alphaproteobacteria</taxon>
        <taxon>Rhodobacterales</taxon>
        <taxon>Paracoccaceae</taxon>
        <taxon>Albidovulum</taxon>
    </lineage>
</organism>
<evidence type="ECO:0000259" key="4">
    <source>
        <dbReference type="Pfam" id="PF00501"/>
    </source>
</evidence>
<keyword evidence="3" id="KW-0443">Lipid metabolism</keyword>
<protein>
    <submittedName>
        <fullName evidence="5">AMP-binding protein</fullName>
    </submittedName>
</protein>
<dbReference type="Pfam" id="PF00501">
    <property type="entry name" value="AMP-binding"/>
    <property type="match status" value="1"/>
</dbReference>
<evidence type="ECO:0000256" key="2">
    <source>
        <dbReference type="ARBA" id="ARBA00022832"/>
    </source>
</evidence>
<dbReference type="Pfam" id="PF23562">
    <property type="entry name" value="AMP-binding_C_3"/>
    <property type="match status" value="1"/>
</dbReference>
<keyword evidence="2" id="KW-0276">Fatty acid metabolism</keyword>
<proteinExistence type="predicted"/>
<gene>
    <name evidence="5" type="ORF">OEZ71_17240</name>
</gene>
<evidence type="ECO:0000256" key="3">
    <source>
        <dbReference type="ARBA" id="ARBA00023098"/>
    </source>
</evidence>
<keyword evidence="1" id="KW-0436">Ligase</keyword>
<dbReference type="Gene3D" id="3.40.50.12780">
    <property type="entry name" value="N-terminal domain of ligase-like"/>
    <property type="match status" value="2"/>
</dbReference>
<dbReference type="SUPFAM" id="SSF56801">
    <property type="entry name" value="Acetyl-CoA synthetase-like"/>
    <property type="match status" value="1"/>
</dbReference>
<evidence type="ECO:0000313" key="6">
    <source>
        <dbReference type="Proteomes" id="UP001652564"/>
    </source>
</evidence>
<keyword evidence="6" id="KW-1185">Reference proteome</keyword>
<name>A0ABT2ZSA5_9RHOB</name>